<sequence length="920" mass="105736">MINRLASSDFVEIGRIYGVMDELEKLKETVESIKDVFLDAEEKQQENHAVRDWIRKMKTVLHEADNLFDDFVIENFQFEKDDNGAKVRKVRGFLLSSDQLAFSSEMAHKIESIQKKFNDVSKDMSNLNFLQRKISLKQNESGEREIISLMSESSILEKESIMPVLKLSYNNLSPELRQCFAYCSLYPKDWKIEKEELIQLWMAQEYLDCSSDRKHIEPRDIGDEYVNIFLMRSFFQDVEMNEWGDIECFKMHPLMHELAKLVAGSDCYEDSEGMIDGNPMHVSFEPNLSRSLDTLRFISRRHSNFIRSLDTLDAKSLRSILRLNKRKLLHVKGLSTISDFTCLRVFALSFSSLTELPNSFGELKHLRYLDLSHCDRLTSLPETISNLVFLQTLKLSYCWRLDSSIEGVTNLISLRHIVVNRCKAFESGMPVALGELKSLQHLPVFYVGDVDNTERRVGKLNELRGLNNLRGHLTIENLHLVKDVASESEEVNLTEKNYLSSLSIDWRCDRNQGCKNSNALQLLENLCPPQNLKRFTVYGYPGVTFSSWISSLENIVKITIMSCDNCQNLPPLEQLPSLKYLKIWQMDALEYIYYACPQEKVPSFSSASSLTPKPTICSFYPSLERLDIRRCPNLKGWKRRPSGVSKTDIQKHHHQKSQQQEENLSLPPFPCLSSLSISICPNLACMPTYPLVEIFDLRFGSNMKPLIDTLEIKTKNGASAGTEDEDESEPYAVISSWCKSPSCTPLSTLKALSFQNINIEALPEEWMKNLTCLKSLSILQFRRLAPMFRYMQHLPSPLEKLEFVWVDNFDLSNDGDEIKNVGASTQCQVPQCLLSLQTIKIDSCQHLKALPEWICNLTSIQHMTISRCSNMELLPEGMHGLPNLQKLLILRCPRLKERCNSEIGVDWPKIAHVPDIILRW</sequence>
<comment type="caution">
    <text evidence="1">The sequence shown here is derived from an EMBL/GenBank/DDBJ whole genome shotgun (WGS) entry which is preliminary data.</text>
</comment>
<dbReference type="EMBL" id="CM039427">
    <property type="protein sequence ID" value="KAI4354204.1"/>
    <property type="molecule type" value="Genomic_DNA"/>
</dbReference>
<reference evidence="1 2" key="1">
    <citation type="journal article" date="2022" name="DNA Res.">
        <title>Chromosomal-level genome assembly of the orchid tree Bauhinia variegata (Leguminosae; Cercidoideae) supports the allotetraploid origin hypothesis of Bauhinia.</title>
        <authorList>
            <person name="Zhong Y."/>
            <person name="Chen Y."/>
            <person name="Zheng D."/>
            <person name="Pang J."/>
            <person name="Liu Y."/>
            <person name="Luo S."/>
            <person name="Meng S."/>
            <person name="Qian L."/>
            <person name="Wei D."/>
            <person name="Dai S."/>
            <person name="Zhou R."/>
        </authorList>
    </citation>
    <scope>NUCLEOTIDE SEQUENCE [LARGE SCALE GENOMIC DNA]</scope>
    <source>
        <strain evidence="1">BV-YZ2020</strain>
    </source>
</reference>
<proteinExistence type="predicted"/>
<organism evidence="1 2">
    <name type="scientific">Bauhinia variegata</name>
    <name type="common">Purple orchid tree</name>
    <name type="synonym">Phanera variegata</name>
    <dbReference type="NCBI Taxonomy" id="167791"/>
    <lineage>
        <taxon>Eukaryota</taxon>
        <taxon>Viridiplantae</taxon>
        <taxon>Streptophyta</taxon>
        <taxon>Embryophyta</taxon>
        <taxon>Tracheophyta</taxon>
        <taxon>Spermatophyta</taxon>
        <taxon>Magnoliopsida</taxon>
        <taxon>eudicotyledons</taxon>
        <taxon>Gunneridae</taxon>
        <taxon>Pentapetalae</taxon>
        <taxon>rosids</taxon>
        <taxon>fabids</taxon>
        <taxon>Fabales</taxon>
        <taxon>Fabaceae</taxon>
        <taxon>Cercidoideae</taxon>
        <taxon>Cercideae</taxon>
        <taxon>Bauhiniinae</taxon>
        <taxon>Bauhinia</taxon>
    </lineage>
</organism>
<name>A0ACB9Q1Q9_BAUVA</name>
<protein>
    <submittedName>
        <fullName evidence="1">Uncharacterized protein</fullName>
    </submittedName>
</protein>
<keyword evidence="2" id="KW-1185">Reference proteome</keyword>
<accession>A0ACB9Q1Q9</accession>
<evidence type="ECO:0000313" key="1">
    <source>
        <dbReference type="EMBL" id="KAI4354204.1"/>
    </source>
</evidence>
<evidence type="ECO:0000313" key="2">
    <source>
        <dbReference type="Proteomes" id="UP000828941"/>
    </source>
</evidence>
<gene>
    <name evidence="1" type="ORF">L6164_003094</name>
</gene>
<dbReference type="Proteomes" id="UP000828941">
    <property type="component" value="Chromosome 2"/>
</dbReference>